<keyword evidence="1" id="KW-0378">Hydrolase</keyword>
<gene>
    <name evidence="1" type="ORF">D8Y23_13990</name>
</gene>
<proteinExistence type="predicted"/>
<dbReference type="EMBL" id="RBZY01000062">
    <property type="protein sequence ID" value="RWR16192.1"/>
    <property type="molecule type" value="Genomic_DNA"/>
</dbReference>
<sequence>MTEPCPRCQNLVTTAARRAIGSRGPVVLSAVRAPHLCGTCQARHLRPERYAVDLTSVLPAVLPDAAIRRGSLEVRREGVRARVDFADMGLLRPQRLNPVRSSTSYKDKPNYSGFYWAATTGRHVWFESLYEKMALTALDRDPAVISFASQPFEMIWASPRKSHFPDVLVERDDRSLMLVDVRPRERIRSKDAETFGRTSALCDLLDVDYRLFADLTAVQAFNLRFLAGYRFERWNCPPEITDVLRRCVGESRALRHWIPVFEGGLIPARGLLLAAIWHGVLEVDLSARLEMDRDALCTGSEW</sequence>
<protein>
    <submittedName>
        <fullName evidence="1">TnsA-like heteromeric transposase endonuclease subunit</fullName>
    </submittedName>
</protein>
<evidence type="ECO:0000313" key="1">
    <source>
        <dbReference type="EMBL" id="RWR16192.1"/>
    </source>
</evidence>
<evidence type="ECO:0000313" key="2">
    <source>
        <dbReference type="Proteomes" id="UP000285970"/>
    </source>
</evidence>
<dbReference type="InterPro" id="IPR048000">
    <property type="entry name" value="TnsA-like"/>
</dbReference>
<dbReference type="GO" id="GO:0004519">
    <property type="term" value="F:endonuclease activity"/>
    <property type="evidence" value="ECO:0007669"/>
    <property type="project" value="UniProtKB-KW"/>
</dbReference>
<dbReference type="NCBIfam" id="NF033179">
    <property type="entry name" value="TnsA_like_Actin"/>
    <property type="match status" value="1"/>
</dbReference>
<dbReference type="Proteomes" id="UP000285970">
    <property type="component" value="Unassembled WGS sequence"/>
</dbReference>
<organism evidence="1 2">
    <name type="scientific">Microbacterium enclense</name>
    <dbReference type="NCBI Taxonomy" id="993073"/>
    <lineage>
        <taxon>Bacteria</taxon>
        <taxon>Bacillati</taxon>
        <taxon>Actinomycetota</taxon>
        <taxon>Actinomycetes</taxon>
        <taxon>Micrococcales</taxon>
        <taxon>Microbacteriaceae</taxon>
        <taxon>Microbacterium</taxon>
    </lineage>
</organism>
<accession>A0A443J738</accession>
<keyword evidence="1" id="KW-0540">Nuclease</keyword>
<comment type="caution">
    <text evidence="1">The sequence shown here is derived from an EMBL/GenBank/DDBJ whole genome shotgun (WGS) entry which is preliminary data.</text>
</comment>
<keyword evidence="1" id="KW-0255">Endonuclease</keyword>
<dbReference type="AlphaFoldDB" id="A0A443J738"/>
<reference evidence="1 2" key="1">
    <citation type="journal article" date="2018" name="Front. Microbiol.">
        <title>Novel Insights Into Bacterial Dimethylsulfoniopropionate Catabolism in the East China Sea.</title>
        <authorList>
            <person name="Liu J."/>
            <person name="Liu J."/>
            <person name="Zhang S.H."/>
            <person name="Liang J."/>
            <person name="Lin H."/>
            <person name="Song D."/>
            <person name="Yang G.P."/>
            <person name="Todd J.D."/>
            <person name="Zhang X.H."/>
        </authorList>
    </citation>
    <scope>NUCLEOTIDE SEQUENCE [LARGE SCALE GENOMIC DNA]</scope>
    <source>
        <strain evidence="1 2">ZYFD042</strain>
    </source>
</reference>
<name>A0A443J738_9MICO</name>